<dbReference type="Proteomes" id="UP000034816">
    <property type="component" value="Unassembled WGS sequence"/>
</dbReference>
<organism evidence="1 2">
    <name type="scientific">candidate division WS6 bacterium GW2011_GWF1_35_23</name>
    <dbReference type="NCBI Taxonomy" id="1619097"/>
    <lineage>
        <taxon>Bacteria</taxon>
        <taxon>Candidatus Dojkabacteria</taxon>
    </lineage>
</organism>
<name>A0A0G0FFS4_9BACT</name>
<proteinExistence type="predicted"/>
<sequence length="75" mass="9116">MDYDDLIKEYGKYFLSQYRRDNNITNLLIPEIISDMKDYLTYLDQNDENIIRLFNDYSFEKISKIYIDSVLENAE</sequence>
<gene>
    <name evidence="1" type="ORF">UR73_C0001G0002</name>
</gene>
<protein>
    <submittedName>
        <fullName evidence="1">Uncharacterized protein</fullName>
    </submittedName>
</protein>
<comment type="caution">
    <text evidence="1">The sequence shown here is derived from an EMBL/GenBank/DDBJ whole genome shotgun (WGS) entry which is preliminary data.</text>
</comment>
<dbReference type="EMBL" id="LBQH01000001">
    <property type="protein sequence ID" value="KKP78362.1"/>
    <property type="molecule type" value="Genomic_DNA"/>
</dbReference>
<evidence type="ECO:0000313" key="2">
    <source>
        <dbReference type="Proteomes" id="UP000034816"/>
    </source>
</evidence>
<accession>A0A0G0FFS4</accession>
<dbReference type="AlphaFoldDB" id="A0A0G0FFS4"/>
<evidence type="ECO:0000313" key="1">
    <source>
        <dbReference type="EMBL" id="KKP78362.1"/>
    </source>
</evidence>
<reference evidence="1 2" key="1">
    <citation type="journal article" date="2015" name="Nature">
        <title>rRNA introns, odd ribosomes, and small enigmatic genomes across a large radiation of phyla.</title>
        <authorList>
            <person name="Brown C.T."/>
            <person name="Hug L.A."/>
            <person name="Thomas B.C."/>
            <person name="Sharon I."/>
            <person name="Castelle C.J."/>
            <person name="Singh A."/>
            <person name="Wilkins M.J."/>
            <person name="Williams K.H."/>
            <person name="Banfield J.F."/>
        </authorList>
    </citation>
    <scope>NUCLEOTIDE SEQUENCE [LARGE SCALE GENOMIC DNA]</scope>
</reference>